<proteinExistence type="predicted"/>
<dbReference type="Pfam" id="PF01979">
    <property type="entry name" value="Amidohydro_1"/>
    <property type="match status" value="1"/>
</dbReference>
<sequence>MNFLNRLGLRRPGPPRRAAEGRFQIDGVTVINPTRDRRTDATIAVSDGAISGISDTRTEPPSEFAGCFALPGLVDMHVHLPPDNALKLTQAAALLYLLHGVTSVREAGDLDGTAVAAARRLSDEGVHPVPRVFSCGPFVGAGKATFKNTILLADASAAAADAAAARVKATGASFLKFYEGLTELMIRSLERSCEKHGLKMMGHVPAGITYEEARIAEVQHFFGVPEPGTLERDALVNRSCDWHAVDERRMDRIVETTLKYGIANTPTIVTNQRMLCYRDFEAARRHPDMLRVPPFYLDVIWHPDRASNRMARDYLERQVAPAVAKKQRLARKLFDAGAQLYLGTDVAQPFVIPGASLLEEMALFADAGINAEQVWKLATSDAGDRLGVRGLGRIETDAPADILLFRRDPTQAIGNLSSLEAVVAAGRLYRIADLDRALRSSQAWFNSPLIRPLARRGAEQALDRAFGRGQR</sequence>
<dbReference type="InterPro" id="IPR011059">
    <property type="entry name" value="Metal-dep_hydrolase_composite"/>
</dbReference>
<reference evidence="2" key="1">
    <citation type="submission" date="2021-06" db="EMBL/GenBank/DDBJ databases">
        <title>Bradyrhizobium sp. S2-11-2 Genome sequencing.</title>
        <authorList>
            <person name="Jin L."/>
        </authorList>
    </citation>
    <scope>NUCLEOTIDE SEQUENCE</scope>
    <source>
        <strain evidence="2">S2-11-2</strain>
    </source>
</reference>
<organism evidence="2 3">
    <name type="scientific">Bradyrhizobium sediminis</name>
    <dbReference type="NCBI Taxonomy" id="2840469"/>
    <lineage>
        <taxon>Bacteria</taxon>
        <taxon>Pseudomonadati</taxon>
        <taxon>Pseudomonadota</taxon>
        <taxon>Alphaproteobacteria</taxon>
        <taxon>Hyphomicrobiales</taxon>
        <taxon>Nitrobacteraceae</taxon>
        <taxon>Bradyrhizobium</taxon>
    </lineage>
</organism>
<dbReference type="Proteomes" id="UP000680805">
    <property type="component" value="Chromosome"/>
</dbReference>
<protein>
    <submittedName>
        <fullName evidence="2">Amidohydrolase family protein</fullName>
    </submittedName>
</protein>
<dbReference type="PANTHER" id="PTHR43135">
    <property type="entry name" value="ALPHA-D-RIBOSE 1-METHYLPHOSPHONATE 5-TRIPHOSPHATE DIPHOSPHATASE"/>
    <property type="match status" value="1"/>
</dbReference>
<accession>A0A975NJS2</accession>
<dbReference type="RefSeq" id="WP_215612093.1">
    <property type="nucleotide sequence ID" value="NZ_CP076135.1"/>
</dbReference>
<dbReference type="KEGG" id="bsei:KMZ68_15220"/>
<evidence type="ECO:0000313" key="3">
    <source>
        <dbReference type="Proteomes" id="UP000680805"/>
    </source>
</evidence>
<dbReference type="AlphaFoldDB" id="A0A975NJS2"/>
<evidence type="ECO:0000313" key="2">
    <source>
        <dbReference type="EMBL" id="QWG16372.1"/>
    </source>
</evidence>
<dbReference type="SUPFAM" id="SSF51556">
    <property type="entry name" value="Metallo-dependent hydrolases"/>
    <property type="match status" value="1"/>
</dbReference>
<dbReference type="InterPro" id="IPR051781">
    <property type="entry name" value="Metallo-dep_Hydrolase"/>
</dbReference>
<dbReference type="Gene3D" id="3.20.20.140">
    <property type="entry name" value="Metal-dependent hydrolases"/>
    <property type="match status" value="2"/>
</dbReference>
<feature type="domain" description="Amidohydrolase-related" evidence="1">
    <location>
        <begin position="69"/>
        <end position="418"/>
    </location>
</feature>
<gene>
    <name evidence="2" type="ORF">KMZ68_15220</name>
</gene>
<dbReference type="PANTHER" id="PTHR43135:SF3">
    <property type="entry name" value="ALPHA-D-RIBOSE 1-METHYLPHOSPHONATE 5-TRIPHOSPHATE DIPHOSPHATASE"/>
    <property type="match status" value="1"/>
</dbReference>
<dbReference type="GO" id="GO:0016810">
    <property type="term" value="F:hydrolase activity, acting on carbon-nitrogen (but not peptide) bonds"/>
    <property type="evidence" value="ECO:0007669"/>
    <property type="project" value="InterPro"/>
</dbReference>
<dbReference type="EMBL" id="CP076135">
    <property type="protein sequence ID" value="QWG16372.1"/>
    <property type="molecule type" value="Genomic_DNA"/>
</dbReference>
<name>A0A975NJS2_9BRAD</name>
<dbReference type="InterPro" id="IPR006680">
    <property type="entry name" value="Amidohydro-rel"/>
</dbReference>
<dbReference type="SUPFAM" id="SSF51338">
    <property type="entry name" value="Composite domain of metallo-dependent hydrolases"/>
    <property type="match status" value="1"/>
</dbReference>
<dbReference type="InterPro" id="IPR032466">
    <property type="entry name" value="Metal_Hydrolase"/>
</dbReference>
<evidence type="ECO:0000259" key="1">
    <source>
        <dbReference type="Pfam" id="PF01979"/>
    </source>
</evidence>